<sequence>MAYRAVFRCIAGCPGEFPIWEPVYRCPTCSDLLEVSHDLGALKNRSASAWMRLFDERYKRTAWPYGSSVWGKKEWVCPEIRDESVISMDEGGTNLFWAERFGRELGMHDLWVKMCGNSHTGSFKDLGMTVLVSVVRQIIEDGGTIRAVACASTGDTSASLAAYAAGGGVPAIVLLPRGKVSTAQLLQPIANGALVLALDTDFDGCMAIVQRLSQDEGIYLANSMNSLRLEGQKTVAIEMVQQLDWEVPDVVIIPGGNLGNVSALGAGFEMMASLGIINKQPQIVVAQAEAANPLYLAYQNNWAFSPVVAKPTQASAIQIGNPVSVRKAIRTLQRHNGIVAQASETELAEAAARADRTGMYNCPHTGVALAALIKLRERGEIDPSARVVVVSTASGLKFTDFKLGYHERRLPDVRPSHANAPLELANDYDAVRKAIDRHASERA</sequence>
<evidence type="ECO:0000256" key="3">
    <source>
        <dbReference type="ARBA" id="ARBA00022898"/>
    </source>
</evidence>
<dbReference type="Pfam" id="PF00291">
    <property type="entry name" value="PALP"/>
    <property type="match status" value="1"/>
</dbReference>
<feature type="domain" description="Tryptophan synthase beta chain-like PALP" evidence="4">
    <location>
        <begin position="86"/>
        <end position="392"/>
    </location>
</feature>
<evidence type="ECO:0000313" key="5">
    <source>
        <dbReference type="EMBL" id="SVA37478.1"/>
    </source>
</evidence>
<protein>
    <recommendedName>
        <fullName evidence="4">Tryptophan synthase beta chain-like PALP domain-containing protein</fullName>
    </recommendedName>
</protein>
<evidence type="ECO:0000256" key="1">
    <source>
        <dbReference type="ARBA" id="ARBA00001933"/>
    </source>
</evidence>
<gene>
    <name evidence="5" type="ORF">METZ01_LOCUS90332</name>
</gene>
<dbReference type="CDD" id="cd01563">
    <property type="entry name" value="Thr-synth_1"/>
    <property type="match status" value="1"/>
</dbReference>
<evidence type="ECO:0000256" key="2">
    <source>
        <dbReference type="ARBA" id="ARBA00005517"/>
    </source>
</evidence>
<accession>A0A381VCH9</accession>
<reference evidence="5" key="1">
    <citation type="submission" date="2018-05" db="EMBL/GenBank/DDBJ databases">
        <authorList>
            <person name="Lanie J.A."/>
            <person name="Ng W.-L."/>
            <person name="Kazmierczak K.M."/>
            <person name="Andrzejewski T.M."/>
            <person name="Davidsen T.M."/>
            <person name="Wayne K.J."/>
            <person name="Tettelin H."/>
            <person name="Glass J.I."/>
            <person name="Rusch D."/>
            <person name="Podicherti R."/>
            <person name="Tsui H.-C.T."/>
            <person name="Winkler M.E."/>
        </authorList>
    </citation>
    <scope>NUCLEOTIDE SEQUENCE</scope>
</reference>
<evidence type="ECO:0000259" key="4">
    <source>
        <dbReference type="Pfam" id="PF00291"/>
    </source>
</evidence>
<dbReference type="EMBL" id="UINC01008321">
    <property type="protein sequence ID" value="SVA37478.1"/>
    <property type="molecule type" value="Genomic_DNA"/>
</dbReference>
<proteinExistence type="inferred from homology"/>
<organism evidence="5">
    <name type="scientific">marine metagenome</name>
    <dbReference type="NCBI Taxonomy" id="408172"/>
    <lineage>
        <taxon>unclassified sequences</taxon>
        <taxon>metagenomes</taxon>
        <taxon>ecological metagenomes</taxon>
    </lineage>
</organism>
<name>A0A381VCH9_9ZZZZ</name>
<comment type="cofactor">
    <cofactor evidence="1">
        <name>pyridoxal 5'-phosphate</name>
        <dbReference type="ChEBI" id="CHEBI:597326"/>
    </cofactor>
</comment>
<dbReference type="SUPFAM" id="SSF53686">
    <property type="entry name" value="Tryptophan synthase beta subunit-like PLP-dependent enzymes"/>
    <property type="match status" value="1"/>
</dbReference>
<dbReference type="InterPro" id="IPR004450">
    <property type="entry name" value="Thr_synthase-like"/>
</dbReference>
<keyword evidence="3" id="KW-0663">Pyridoxal phosphate</keyword>
<comment type="similarity">
    <text evidence="2">Belongs to the threonine synthase family.</text>
</comment>
<dbReference type="InterPro" id="IPR036052">
    <property type="entry name" value="TrpB-like_PALP_sf"/>
</dbReference>
<dbReference type="Gene3D" id="3.40.50.1100">
    <property type="match status" value="2"/>
</dbReference>
<dbReference type="AlphaFoldDB" id="A0A381VCH9"/>
<dbReference type="NCBIfam" id="TIGR00260">
    <property type="entry name" value="thrC"/>
    <property type="match status" value="1"/>
</dbReference>
<dbReference type="PANTHER" id="PTHR10314">
    <property type="entry name" value="CYSTATHIONINE BETA-SYNTHASE"/>
    <property type="match status" value="1"/>
</dbReference>
<dbReference type="InterPro" id="IPR001926">
    <property type="entry name" value="TrpB-like_PALP"/>
</dbReference>
<dbReference type="InterPro" id="IPR050214">
    <property type="entry name" value="Cys_Synth/Cystath_Beta-Synth"/>
</dbReference>